<dbReference type="GO" id="GO:0036376">
    <property type="term" value="P:sodium ion export across plasma membrane"/>
    <property type="evidence" value="ECO:0007669"/>
    <property type="project" value="TreeGrafter"/>
</dbReference>
<gene>
    <name evidence="8" type="primary">ORF139811</name>
</gene>
<dbReference type="PANTHER" id="PTHR11523">
    <property type="entry name" value="SODIUM/POTASSIUM-DEPENDENT ATPASE BETA SUBUNIT"/>
    <property type="match status" value="1"/>
</dbReference>
<dbReference type="InterPro" id="IPR000402">
    <property type="entry name" value="Na/K_ATPase_sub_beta"/>
</dbReference>
<keyword evidence="5 7" id="KW-1133">Transmembrane helix</keyword>
<evidence type="ECO:0000256" key="4">
    <source>
        <dbReference type="ARBA" id="ARBA00022968"/>
    </source>
</evidence>
<keyword evidence="4" id="KW-0735">Signal-anchor</keyword>
<dbReference type="Gene3D" id="2.60.40.1660">
    <property type="entry name" value="Na, k-atpase alpha subunit"/>
    <property type="match status" value="1"/>
</dbReference>
<dbReference type="InterPro" id="IPR038702">
    <property type="entry name" value="Na/K_ATPase_sub_beta_sf"/>
</dbReference>
<accession>A0A0B7ATN9</accession>
<dbReference type="GO" id="GO:1990573">
    <property type="term" value="P:potassium ion import across plasma membrane"/>
    <property type="evidence" value="ECO:0007669"/>
    <property type="project" value="TreeGrafter"/>
</dbReference>
<dbReference type="Pfam" id="PF00287">
    <property type="entry name" value="Na_K-ATPase"/>
    <property type="match status" value="1"/>
</dbReference>
<dbReference type="GO" id="GO:0006883">
    <property type="term" value="P:intracellular sodium ion homeostasis"/>
    <property type="evidence" value="ECO:0007669"/>
    <property type="project" value="TreeGrafter"/>
</dbReference>
<protein>
    <recommendedName>
        <fullName evidence="9">Sodium/potassium-transporting ATPase subunit beta</fullName>
    </recommendedName>
</protein>
<feature type="transmembrane region" description="Helical" evidence="7">
    <location>
        <begin position="60"/>
        <end position="89"/>
    </location>
</feature>
<evidence type="ECO:0000313" key="8">
    <source>
        <dbReference type="EMBL" id="CEK83932.1"/>
    </source>
</evidence>
<evidence type="ECO:0000256" key="7">
    <source>
        <dbReference type="SAM" id="Phobius"/>
    </source>
</evidence>
<dbReference type="PANTHER" id="PTHR11523:SF28">
    <property type="entry name" value="NA_K-ATPASE BETA SUBUNIT ISOFORM 4-RELATED"/>
    <property type="match status" value="1"/>
</dbReference>
<comment type="similarity">
    <text evidence="2">Belongs to the X(+)/potassium ATPases subunit beta family.</text>
</comment>
<proteinExistence type="inferred from homology"/>
<evidence type="ECO:0000256" key="1">
    <source>
        <dbReference type="ARBA" id="ARBA00004606"/>
    </source>
</evidence>
<dbReference type="GO" id="GO:0005890">
    <property type="term" value="C:sodium:potassium-exchanging ATPase complex"/>
    <property type="evidence" value="ECO:0007669"/>
    <property type="project" value="InterPro"/>
</dbReference>
<evidence type="ECO:0000256" key="2">
    <source>
        <dbReference type="ARBA" id="ARBA00005876"/>
    </source>
</evidence>
<comment type="subcellular location">
    <subcellularLocation>
        <location evidence="1">Membrane</location>
        <topology evidence="1">Single-pass type II membrane protein</topology>
    </subcellularLocation>
</comment>
<dbReference type="GO" id="GO:0001671">
    <property type="term" value="F:ATPase activator activity"/>
    <property type="evidence" value="ECO:0007669"/>
    <property type="project" value="TreeGrafter"/>
</dbReference>
<dbReference type="AlphaFoldDB" id="A0A0B7ATN9"/>
<evidence type="ECO:0000256" key="3">
    <source>
        <dbReference type="ARBA" id="ARBA00022692"/>
    </source>
</evidence>
<evidence type="ECO:0000256" key="5">
    <source>
        <dbReference type="ARBA" id="ARBA00022989"/>
    </source>
</evidence>
<keyword evidence="6 7" id="KW-0472">Membrane</keyword>
<evidence type="ECO:0008006" key="9">
    <source>
        <dbReference type="Google" id="ProtNLM"/>
    </source>
</evidence>
<dbReference type="GO" id="GO:0030007">
    <property type="term" value="P:intracellular potassium ion homeostasis"/>
    <property type="evidence" value="ECO:0007669"/>
    <property type="project" value="TreeGrafter"/>
</dbReference>
<dbReference type="EMBL" id="HACG01037067">
    <property type="protein sequence ID" value="CEK83932.1"/>
    <property type="molecule type" value="Transcribed_RNA"/>
</dbReference>
<name>A0A0B7ATN9_9EUPU</name>
<evidence type="ECO:0000256" key="6">
    <source>
        <dbReference type="ARBA" id="ARBA00023136"/>
    </source>
</evidence>
<sequence length="200" mass="22558">MASGVSHISAYSATSSALYQSTLASTGIQRETFGDRMTQTKNWIYNGDVGTVMGRTPLDWLIYISCIIIFLAALISMSVAFCAIFYWIIDWNYPTLQGAASILQTPGIGFRPQPDIGTTLVRFVKGDISSYVHYLDHIEAYIQYYENELQQGDNYIDCSEIRTRRTENLNKVCQFDPIVLGGDCIKQQIMVLMMDNHAFC</sequence>
<reference evidence="8" key="1">
    <citation type="submission" date="2014-12" db="EMBL/GenBank/DDBJ databases">
        <title>Insight into the proteome of Arion vulgaris.</title>
        <authorList>
            <person name="Aradska J."/>
            <person name="Bulat T."/>
            <person name="Smidak R."/>
            <person name="Sarate P."/>
            <person name="Gangsoo J."/>
            <person name="Sialana F."/>
            <person name="Bilban M."/>
            <person name="Lubec G."/>
        </authorList>
    </citation>
    <scope>NUCLEOTIDE SEQUENCE</scope>
    <source>
        <tissue evidence="8">Skin</tissue>
    </source>
</reference>
<keyword evidence="3 7" id="KW-0812">Transmembrane</keyword>
<organism evidence="8">
    <name type="scientific">Arion vulgaris</name>
    <dbReference type="NCBI Taxonomy" id="1028688"/>
    <lineage>
        <taxon>Eukaryota</taxon>
        <taxon>Metazoa</taxon>
        <taxon>Spiralia</taxon>
        <taxon>Lophotrochozoa</taxon>
        <taxon>Mollusca</taxon>
        <taxon>Gastropoda</taxon>
        <taxon>Heterobranchia</taxon>
        <taxon>Euthyneura</taxon>
        <taxon>Panpulmonata</taxon>
        <taxon>Eupulmonata</taxon>
        <taxon>Stylommatophora</taxon>
        <taxon>Helicina</taxon>
        <taxon>Arionoidea</taxon>
        <taxon>Arionidae</taxon>
        <taxon>Arion</taxon>
    </lineage>
</organism>